<dbReference type="Gene3D" id="3.30.310.50">
    <property type="entry name" value="Alpha-D-phosphohexomutase, C-terminal domain"/>
    <property type="match status" value="1"/>
</dbReference>
<dbReference type="Proteomes" id="UP000325307">
    <property type="component" value="Unassembled WGS sequence"/>
</dbReference>
<dbReference type="GO" id="GO:0008973">
    <property type="term" value="F:phosphopentomutase activity"/>
    <property type="evidence" value="ECO:0007669"/>
    <property type="project" value="TreeGrafter"/>
</dbReference>
<dbReference type="PROSITE" id="PS00710">
    <property type="entry name" value="PGM_PMM"/>
    <property type="match status" value="1"/>
</dbReference>
<evidence type="ECO:0000256" key="2">
    <source>
        <dbReference type="ARBA" id="ARBA00010231"/>
    </source>
</evidence>
<evidence type="ECO:0000259" key="11">
    <source>
        <dbReference type="Pfam" id="PF02880"/>
    </source>
</evidence>
<dbReference type="Pfam" id="PF00408">
    <property type="entry name" value="PGM_PMM_IV"/>
    <property type="match status" value="1"/>
</dbReference>
<dbReference type="InterPro" id="IPR005844">
    <property type="entry name" value="A-D-PHexomutase_a/b/a-I"/>
</dbReference>
<keyword evidence="4 7" id="KW-0479">Metal-binding</keyword>
<dbReference type="PRINTS" id="PR00509">
    <property type="entry name" value="PGMPMM"/>
</dbReference>
<dbReference type="PANTHER" id="PTHR45745">
    <property type="entry name" value="PHOSPHOMANNOMUTASE 45A"/>
    <property type="match status" value="1"/>
</dbReference>
<feature type="domain" description="Alpha-D-phosphohexomutase alpha/beta/alpha" evidence="9">
    <location>
        <begin position="65"/>
        <end position="186"/>
    </location>
</feature>
<feature type="domain" description="Alpha-D-phosphohexomutase C-terminal" evidence="8">
    <location>
        <begin position="535"/>
        <end position="566"/>
    </location>
</feature>
<gene>
    <name evidence="12" type="ORF">NCCP1664_11550</name>
</gene>
<evidence type="ECO:0000256" key="3">
    <source>
        <dbReference type="ARBA" id="ARBA00022553"/>
    </source>
</evidence>
<protein>
    <submittedName>
        <fullName evidence="12">Phosphomannomutase</fullName>
    </submittedName>
</protein>
<dbReference type="RefSeq" id="WP_149956278.1">
    <property type="nucleotide sequence ID" value="NZ_BKDJ01000004.1"/>
</dbReference>
<dbReference type="InterPro" id="IPR005846">
    <property type="entry name" value="A-D-PHexomutase_a/b/a-III"/>
</dbReference>
<dbReference type="AlphaFoldDB" id="A0A5A7NS79"/>
<dbReference type="SUPFAM" id="SSF55957">
    <property type="entry name" value="Phosphoglucomutase, C-terminal domain"/>
    <property type="match status" value="1"/>
</dbReference>
<dbReference type="InterPro" id="IPR005841">
    <property type="entry name" value="Alpha-D-phosphohexomutase_SF"/>
</dbReference>
<name>A0A5A7NS79_9MICC</name>
<dbReference type="GO" id="GO:0000287">
    <property type="term" value="F:magnesium ion binding"/>
    <property type="evidence" value="ECO:0007669"/>
    <property type="project" value="InterPro"/>
</dbReference>
<evidence type="ECO:0000256" key="6">
    <source>
        <dbReference type="ARBA" id="ARBA00023235"/>
    </source>
</evidence>
<evidence type="ECO:0000259" key="9">
    <source>
        <dbReference type="Pfam" id="PF02878"/>
    </source>
</evidence>
<dbReference type="OrthoDB" id="9806956at2"/>
<keyword evidence="5 7" id="KW-0460">Magnesium</keyword>
<comment type="cofactor">
    <cofactor evidence="1">
        <name>Mg(2+)</name>
        <dbReference type="ChEBI" id="CHEBI:18420"/>
    </cofactor>
</comment>
<evidence type="ECO:0000256" key="4">
    <source>
        <dbReference type="ARBA" id="ARBA00022723"/>
    </source>
</evidence>
<proteinExistence type="inferred from homology"/>
<dbReference type="EMBL" id="BKDJ01000004">
    <property type="protein sequence ID" value="GER22658.1"/>
    <property type="molecule type" value="Genomic_DNA"/>
</dbReference>
<dbReference type="InterPro" id="IPR036900">
    <property type="entry name" value="A-D-PHexomutase_C_sf"/>
</dbReference>
<dbReference type="InterPro" id="IPR005843">
    <property type="entry name" value="A-D-PHexomutase_C"/>
</dbReference>
<reference evidence="12 13" key="1">
    <citation type="submission" date="2019-09" db="EMBL/GenBank/DDBJ databases">
        <title>Arthrobacter zafarii sp. nov., a moderately thermotolerant and halotolerant actinobacterium isolated from Cholistan desert soil of Pakistan.</title>
        <authorList>
            <person name="Amin A."/>
            <person name="Ahmed I."/>
            <person name="Khalid N."/>
            <person name="Schumann P."/>
            <person name="Busse H.J."/>
            <person name="Khan I.U."/>
            <person name="Li S."/>
            <person name="Li W.J."/>
        </authorList>
    </citation>
    <scope>NUCLEOTIDE SEQUENCE [LARGE SCALE GENOMIC DNA]</scope>
    <source>
        <strain evidence="12 13">NCCP-1664</strain>
    </source>
</reference>
<comment type="similarity">
    <text evidence="2 7">Belongs to the phosphohexose mutase family.</text>
</comment>
<evidence type="ECO:0000256" key="7">
    <source>
        <dbReference type="RuleBase" id="RU004326"/>
    </source>
</evidence>
<dbReference type="Pfam" id="PF02879">
    <property type="entry name" value="PGM_PMM_II"/>
    <property type="match status" value="1"/>
</dbReference>
<accession>A0A5A7NS79</accession>
<evidence type="ECO:0000256" key="5">
    <source>
        <dbReference type="ARBA" id="ARBA00022842"/>
    </source>
</evidence>
<dbReference type="Pfam" id="PF02878">
    <property type="entry name" value="PGM_PMM_I"/>
    <property type="match status" value="1"/>
</dbReference>
<dbReference type="PANTHER" id="PTHR45745:SF1">
    <property type="entry name" value="PHOSPHOGLUCOMUTASE 2B-RELATED"/>
    <property type="match status" value="1"/>
</dbReference>
<dbReference type="GO" id="GO:0006166">
    <property type="term" value="P:purine ribonucleoside salvage"/>
    <property type="evidence" value="ECO:0007669"/>
    <property type="project" value="TreeGrafter"/>
</dbReference>
<dbReference type="InterPro" id="IPR016066">
    <property type="entry name" value="A-D-PHexomutase_CS"/>
</dbReference>
<dbReference type="GO" id="GO:0005975">
    <property type="term" value="P:carbohydrate metabolic process"/>
    <property type="evidence" value="ECO:0007669"/>
    <property type="project" value="InterPro"/>
</dbReference>
<dbReference type="InterPro" id="IPR005845">
    <property type="entry name" value="A-D-PHexomutase_a/b/a-II"/>
</dbReference>
<keyword evidence="3" id="KW-0597">Phosphoprotein</keyword>
<dbReference type="CDD" id="cd05799">
    <property type="entry name" value="PGM2"/>
    <property type="match status" value="1"/>
</dbReference>
<comment type="caution">
    <text evidence="12">The sequence shown here is derived from an EMBL/GenBank/DDBJ whole genome shotgun (WGS) entry which is preliminary data.</text>
</comment>
<feature type="domain" description="Alpha-D-phosphohexomutase alpha/beta/alpha" evidence="10">
    <location>
        <begin position="239"/>
        <end position="341"/>
    </location>
</feature>
<dbReference type="Pfam" id="PF02880">
    <property type="entry name" value="PGM_PMM_III"/>
    <property type="match status" value="1"/>
</dbReference>
<evidence type="ECO:0000259" key="10">
    <source>
        <dbReference type="Pfam" id="PF02879"/>
    </source>
</evidence>
<evidence type="ECO:0000313" key="12">
    <source>
        <dbReference type="EMBL" id="GER22658.1"/>
    </source>
</evidence>
<dbReference type="InterPro" id="IPR016055">
    <property type="entry name" value="A-D-PHexomutase_a/b/a-I/II/III"/>
</dbReference>
<feature type="domain" description="Alpha-D-phosphohexomutase alpha/beta/alpha" evidence="11">
    <location>
        <begin position="355"/>
        <end position="468"/>
    </location>
</feature>
<evidence type="ECO:0000313" key="13">
    <source>
        <dbReference type="Proteomes" id="UP000325307"/>
    </source>
</evidence>
<sequence length="590" mass="60683">MNTTAAETAALLARARAWAAEDPDPETAEQLLALAAAAEGNGAGSGAGRDLALRDLADRFAGPLAFGTAGLRAALGAGPNRMNRAVVRRTAAGLARYLLRQAGDAYVPSAVVGFDARHKSEAFALDTAAVFTAAGIETFLLPSPLPTPVLAWAVRALECEAGVMVTASHNPPQDNGYKVYLGGEMAPGDGEGAQIVSPADREIAALIDHDAPLGSIPLAGAGWTVLPGAGEPGDLAARYVSDVAALASAGSSPDGPGRGLRIVFTPMHGVGGETLSRVFAAAGFTDVAPVDAQAAPDPDFPTVDFPNPEEPGAMDLALAQAESSAADLVIATDPDADRCAVGAEFPGEGWRMLRGDEVGSLLGAYLAPRFRAEAEGAGRPVFANSIVSSRQLGRIAAAHGLEHRTTLTGFKWIARVPGLAYGYEEALGYCVAPDLVRDKDGISAALLVAELAADLKHEGRSLPEALDELALVHGLYATDQLSVRVASLDLLGAMMGRLRAHPPASLAGSEVVSALDLAEGGQLPPTEGMCFLAADDTRVIVRPSGTEPKLKCYLEVTAAVGAADELPAARAAARERLEAVRRDVEEALGL</sequence>
<dbReference type="SUPFAM" id="SSF53738">
    <property type="entry name" value="Phosphoglucomutase, first 3 domains"/>
    <property type="match status" value="3"/>
</dbReference>
<evidence type="ECO:0000256" key="1">
    <source>
        <dbReference type="ARBA" id="ARBA00001946"/>
    </source>
</evidence>
<dbReference type="Gene3D" id="3.40.120.10">
    <property type="entry name" value="Alpha-D-Glucose-1,6-Bisphosphate, subunit A, domain 3"/>
    <property type="match status" value="3"/>
</dbReference>
<organism evidence="12 13">
    <name type="scientific">Zafaria cholistanensis</name>
    <dbReference type="NCBI Taxonomy" id="1682741"/>
    <lineage>
        <taxon>Bacteria</taxon>
        <taxon>Bacillati</taxon>
        <taxon>Actinomycetota</taxon>
        <taxon>Actinomycetes</taxon>
        <taxon>Micrococcales</taxon>
        <taxon>Micrococcaceae</taxon>
        <taxon>Zafaria</taxon>
    </lineage>
</organism>
<keyword evidence="6" id="KW-0413">Isomerase</keyword>
<evidence type="ECO:0000259" key="8">
    <source>
        <dbReference type="Pfam" id="PF00408"/>
    </source>
</evidence>
<keyword evidence="13" id="KW-1185">Reference proteome</keyword>